<dbReference type="CDD" id="cd00132">
    <property type="entry name" value="CRIB"/>
    <property type="match status" value="1"/>
</dbReference>
<dbReference type="PANTHER" id="PTHR46325">
    <property type="entry name" value="CRIB DOMAIN-CONTAINING PROTEIN RIC8"/>
    <property type="match status" value="1"/>
</dbReference>
<dbReference type="SMART" id="SM00285">
    <property type="entry name" value="PBD"/>
    <property type="match status" value="1"/>
</dbReference>
<dbReference type="InterPro" id="IPR036936">
    <property type="entry name" value="CRIB_dom_sf"/>
</dbReference>
<dbReference type="Gene3D" id="3.90.810.10">
    <property type="entry name" value="CRIB domain"/>
    <property type="match status" value="1"/>
</dbReference>
<dbReference type="InterPro" id="IPR000095">
    <property type="entry name" value="CRIB_dom"/>
</dbReference>
<feature type="compositionally biased region" description="Basic and acidic residues" evidence="1">
    <location>
        <begin position="124"/>
        <end position="144"/>
    </location>
</feature>
<organism evidence="3 4">
    <name type="scientific">Salvia divinorum</name>
    <name type="common">Maria pastora</name>
    <name type="synonym">Diviner's sage</name>
    <dbReference type="NCBI Taxonomy" id="28513"/>
    <lineage>
        <taxon>Eukaryota</taxon>
        <taxon>Viridiplantae</taxon>
        <taxon>Streptophyta</taxon>
        <taxon>Embryophyta</taxon>
        <taxon>Tracheophyta</taxon>
        <taxon>Spermatophyta</taxon>
        <taxon>Magnoliopsida</taxon>
        <taxon>eudicotyledons</taxon>
        <taxon>Gunneridae</taxon>
        <taxon>Pentapetalae</taxon>
        <taxon>asterids</taxon>
        <taxon>lamiids</taxon>
        <taxon>Lamiales</taxon>
        <taxon>Lamiaceae</taxon>
        <taxon>Nepetoideae</taxon>
        <taxon>Mentheae</taxon>
        <taxon>Salviinae</taxon>
        <taxon>Salvia</taxon>
        <taxon>Salvia subgen. Calosphace</taxon>
    </lineage>
</organism>
<dbReference type="PROSITE" id="PS50108">
    <property type="entry name" value="CRIB"/>
    <property type="match status" value="1"/>
</dbReference>
<protein>
    <submittedName>
        <fullName evidence="3">CRIB domain-containing protein RIC7-like</fullName>
    </submittedName>
</protein>
<feature type="region of interest" description="Disordered" evidence="1">
    <location>
        <begin position="45"/>
        <end position="187"/>
    </location>
</feature>
<dbReference type="PANTHER" id="PTHR46325:SF20">
    <property type="entry name" value="CRIB DOMAIN-CONTAINING PROTEIN RIC10"/>
    <property type="match status" value="1"/>
</dbReference>
<comment type="caution">
    <text evidence="3">The sequence shown here is derived from an EMBL/GenBank/DDBJ whole genome shotgun (WGS) entry which is preliminary data.</text>
</comment>
<evidence type="ECO:0000313" key="3">
    <source>
        <dbReference type="EMBL" id="KAL1550119.1"/>
    </source>
</evidence>
<evidence type="ECO:0000256" key="1">
    <source>
        <dbReference type="SAM" id="MobiDB-lite"/>
    </source>
</evidence>
<gene>
    <name evidence="3" type="ORF">AAHA92_18124</name>
</gene>
<reference evidence="3 4" key="1">
    <citation type="submission" date="2024-06" db="EMBL/GenBank/DDBJ databases">
        <title>A chromosome level genome sequence of Diviner's sage (Salvia divinorum).</title>
        <authorList>
            <person name="Ford S.A."/>
            <person name="Ro D.-K."/>
            <person name="Ness R.W."/>
            <person name="Phillips M.A."/>
        </authorList>
    </citation>
    <scope>NUCLEOTIDE SEQUENCE [LARGE SCALE GENOMIC DNA]</scope>
    <source>
        <strain evidence="3">SAF-2024a</strain>
        <tissue evidence="3">Leaf</tissue>
    </source>
</reference>
<name>A0ABD1H4L1_SALDI</name>
<feature type="compositionally biased region" description="Basic and acidic residues" evidence="1">
    <location>
        <begin position="71"/>
        <end position="102"/>
    </location>
</feature>
<proteinExistence type="predicted"/>
<accession>A0ABD1H4L1</accession>
<evidence type="ECO:0000313" key="4">
    <source>
        <dbReference type="Proteomes" id="UP001567538"/>
    </source>
</evidence>
<sequence length="187" mass="20841">MSTKMKGIFKGIRYISQIFDDEQQTEEDMQIGLPTDVKHVAHVGYNSDDSQSWRKDLGPSTPGIAAPYDSKAGKDSGDVKWVSEDSKRAQRTKKSQEKEQGKKAAQRRSTENNPLDISAKPRRTPKDSSDAKPRRKKSEATDQSRRRKNRSCGDATADPGSDNGPAAQKLGSKLSEDDEERESRGDW</sequence>
<keyword evidence="4" id="KW-1185">Reference proteome</keyword>
<evidence type="ECO:0000259" key="2">
    <source>
        <dbReference type="PROSITE" id="PS50108"/>
    </source>
</evidence>
<dbReference type="EMBL" id="JBEAFC010000007">
    <property type="protein sequence ID" value="KAL1550119.1"/>
    <property type="molecule type" value="Genomic_DNA"/>
</dbReference>
<dbReference type="Proteomes" id="UP001567538">
    <property type="component" value="Unassembled WGS sequence"/>
</dbReference>
<feature type="domain" description="CRIB" evidence="2">
    <location>
        <begin position="31"/>
        <end position="44"/>
    </location>
</feature>
<dbReference type="AlphaFoldDB" id="A0ABD1H4L1"/>